<gene>
    <name evidence="9" type="primary">ftsQ</name>
    <name evidence="11" type="ORF">THITH_14445</name>
</gene>
<evidence type="ECO:0000256" key="8">
    <source>
        <dbReference type="ARBA" id="ARBA00023306"/>
    </source>
</evidence>
<dbReference type="PANTHER" id="PTHR35851">
    <property type="entry name" value="CELL DIVISION PROTEIN FTSQ"/>
    <property type="match status" value="1"/>
</dbReference>
<dbReference type="GO" id="GO:0043093">
    <property type="term" value="P:FtsZ-dependent cytokinesis"/>
    <property type="evidence" value="ECO:0007669"/>
    <property type="project" value="UniProtKB-UniRule"/>
</dbReference>
<keyword evidence="7 9" id="KW-0472">Membrane</keyword>
<evidence type="ECO:0000259" key="10">
    <source>
        <dbReference type="PROSITE" id="PS51779"/>
    </source>
</evidence>
<proteinExistence type="inferred from homology"/>
<evidence type="ECO:0000313" key="12">
    <source>
        <dbReference type="Proteomes" id="UP000005289"/>
    </source>
</evidence>
<reference evidence="11 12" key="1">
    <citation type="submission" date="2013-12" db="EMBL/GenBank/DDBJ databases">
        <authorList>
            <consortium name="DOE Joint Genome Institute"/>
            <person name="Muyzer G."/>
            <person name="Huntemann M."/>
            <person name="Han J."/>
            <person name="Chen A."/>
            <person name="Kyrpides N."/>
            <person name="Mavromatis K."/>
            <person name="Markowitz V."/>
            <person name="Palaniappan K."/>
            <person name="Ivanova N."/>
            <person name="Schaumberg A."/>
            <person name="Pati A."/>
            <person name="Liolios K."/>
            <person name="Nordberg H.P."/>
            <person name="Cantor M.N."/>
            <person name="Hua S.X."/>
            <person name="Woyke T."/>
        </authorList>
    </citation>
    <scope>NUCLEOTIDE SEQUENCE [LARGE SCALE GENOMIC DNA]</scope>
    <source>
        <strain evidence="11 12">ARh 1</strain>
    </source>
</reference>
<dbReference type="HAMAP" id="MF_00911">
    <property type="entry name" value="FtsQ_subfam"/>
    <property type="match status" value="1"/>
</dbReference>
<evidence type="ECO:0000256" key="9">
    <source>
        <dbReference type="HAMAP-Rule" id="MF_00911"/>
    </source>
</evidence>
<dbReference type="GO" id="GO:0005886">
    <property type="term" value="C:plasma membrane"/>
    <property type="evidence" value="ECO:0007669"/>
    <property type="project" value="UniProtKB-SubCell"/>
</dbReference>
<evidence type="ECO:0000256" key="1">
    <source>
        <dbReference type="ARBA" id="ARBA00004370"/>
    </source>
</evidence>
<accession>W0DLF5</accession>
<comment type="function">
    <text evidence="9">Essential cell division protein. May link together the upstream cell division proteins, which are predominantly cytoplasmic, with the downstream cell division proteins, which are predominantly periplasmic. May control correct divisome assembly.</text>
</comment>
<keyword evidence="8 9" id="KW-0131">Cell cycle</keyword>
<keyword evidence="6 9" id="KW-1133">Transmembrane helix</keyword>
<dbReference type="Pfam" id="PF03799">
    <property type="entry name" value="FtsQ_DivIB_C"/>
    <property type="match status" value="1"/>
</dbReference>
<feature type="transmembrane region" description="Helical" evidence="9">
    <location>
        <begin position="21"/>
        <end position="47"/>
    </location>
</feature>
<dbReference type="InterPro" id="IPR045335">
    <property type="entry name" value="FtsQ_C_sf"/>
</dbReference>
<evidence type="ECO:0000256" key="7">
    <source>
        <dbReference type="ARBA" id="ARBA00023136"/>
    </source>
</evidence>
<keyword evidence="3 9" id="KW-0997">Cell inner membrane</keyword>
<dbReference type="Proteomes" id="UP000005289">
    <property type="component" value="Chromosome"/>
</dbReference>
<dbReference type="GO" id="GO:0090529">
    <property type="term" value="P:cell septum assembly"/>
    <property type="evidence" value="ECO:0007669"/>
    <property type="project" value="InterPro"/>
</dbReference>
<dbReference type="InterPro" id="IPR013685">
    <property type="entry name" value="POTRA_FtsQ_type"/>
</dbReference>
<keyword evidence="5 9" id="KW-0812">Transmembrane</keyword>
<sequence length="265" mass="29572">MRNRRRQSRQSRPFWLQRARPVLGAGARVVVGMALAGVLVLGVAAMAQVDLDRLRQLERVELQGEPRQVDRAQIEAVVAAHPRGFLALDLDALRGDLVALPWVESVQLRKRWPDTLEVQVIEPLPVARWGGDRLVDRHGEIFGPVDLDEWQFLPALEGEAGRQVSLMHRYLAAAARLADAELEVSGVRESARRAWIIQLEGGGEVLMGRDDDLARLDQLVALMPILRERNPEPLARVDLRYPRGVAVAWQEAPAESAAEAKTVIR</sequence>
<dbReference type="Gene3D" id="3.40.50.11690">
    <property type="entry name" value="Cell division protein FtsQ/DivIB"/>
    <property type="match status" value="1"/>
</dbReference>
<comment type="similarity">
    <text evidence="9">Belongs to the FtsQ/DivIB family. FtsQ subfamily.</text>
</comment>
<evidence type="ECO:0000256" key="4">
    <source>
        <dbReference type="ARBA" id="ARBA00022618"/>
    </source>
</evidence>
<evidence type="ECO:0000256" key="6">
    <source>
        <dbReference type="ARBA" id="ARBA00022989"/>
    </source>
</evidence>
<dbReference type="PROSITE" id="PS51779">
    <property type="entry name" value="POTRA"/>
    <property type="match status" value="1"/>
</dbReference>
<dbReference type="Pfam" id="PF08478">
    <property type="entry name" value="POTRA_1"/>
    <property type="match status" value="1"/>
</dbReference>
<feature type="domain" description="POTRA" evidence="10">
    <location>
        <begin position="55"/>
        <end position="123"/>
    </location>
</feature>
<dbReference type="KEGG" id="tti:THITH_14445"/>
<dbReference type="GO" id="GO:0032153">
    <property type="term" value="C:cell division site"/>
    <property type="evidence" value="ECO:0007669"/>
    <property type="project" value="UniProtKB-UniRule"/>
</dbReference>
<dbReference type="STRING" id="713585.THITH_14445"/>
<dbReference type="EMBL" id="CP007029">
    <property type="protein sequence ID" value="AHE99271.1"/>
    <property type="molecule type" value="Genomic_DNA"/>
</dbReference>
<dbReference type="AlphaFoldDB" id="W0DLF5"/>
<evidence type="ECO:0000256" key="3">
    <source>
        <dbReference type="ARBA" id="ARBA00022519"/>
    </source>
</evidence>
<protein>
    <recommendedName>
        <fullName evidence="9">Cell division protein FtsQ</fullName>
    </recommendedName>
</protein>
<dbReference type="PANTHER" id="PTHR35851:SF1">
    <property type="entry name" value="CELL DIVISION PROTEIN FTSQ"/>
    <property type="match status" value="1"/>
</dbReference>
<dbReference type="HOGENOM" id="CLU_064041_1_1_6"/>
<keyword evidence="4 9" id="KW-0132">Cell division</keyword>
<name>W0DLF5_9GAMM</name>
<dbReference type="InterPro" id="IPR005548">
    <property type="entry name" value="Cell_div_FtsQ/DivIB_C"/>
</dbReference>
<comment type="subcellular location">
    <subcellularLocation>
        <location evidence="9">Cell inner membrane</location>
        <topology evidence="9">Single-pass type II membrane protein</topology>
    </subcellularLocation>
    <subcellularLocation>
        <location evidence="1">Membrane</location>
    </subcellularLocation>
    <text evidence="9">Localizes to the division septum.</text>
</comment>
<dbReference type="Gene3D" id="3.10.20.310">
    <property type="entry name" value="membrane protein fhac"/>
    <property type="match status" value="1"/>
</dbReference>
<evidence type="ECO:0000313" key="11">
    <source>
        <dbReference type="EMBL" id="AHE99271.1"/>
    </source>
</evidence>
<evidence type="ECO:0000256" key="5">
    <source>
        <dbReference type="ARBA" id="ARBA00022692"/>
    </source>
</evidence>
<dbReference type="InterPro" id="IPR026579">
    <property type="entry name" value="FtsQ"/>
</dbReference>
<dbReference type="InterPro" id="IPR034746">
    <property type="entry name" value="POTRA"/>
</dbReference>
<comment type="subunit">
    <text evidence="9">Part of a complex composed of FtsB, FtsL and FtsQ.</text>
</comment>
<keyword evidence="2 9" id="KW-1003">Cell membrane</keyword>
<keyword evidence="12" id="KW-1185">Reference proteome</keyword>
<evidence type="ECO:0000256" key="2">
    <source>
        <dbReference type="ARBA" id="ARBA00022475"/>
    </source>
</evidence>
<organism evidence="11 12">
    <name type="scientific">Thioalkalivibrio paradoxus ARh 1</name>
    <dbReference type="NCBI Taxonomy" id="713585"/>
    <lineage>
        <taxon>Bacteria</taxon>
        <taxon>Pseudomonadati</taxon>
        <taxon>Pseudomonadota</taxon>
        <taxon>Gammaproteobacteria</taxon>
        <taxon>Chromatiales</taxon>
        <taxon>Ectothiorhodospiraceae</taxon>
        <taxon>Thioalkalivibrio</taxon>
    </lineage>
</organism>